<evidence type="ECO:0000313" key="2">
    <source>
        <dbReference type="Proteomes" id="UP000307602"/>
    </source>
</evidence>
<dbReference type="PROSITE" id="PS51257">
    <property type="entry name" value="PROKAR_LIPOPROTEIN"/>
    <property type="match status" value="1"/>
</dbReference>
<protein>
    <submittedName>
        <fullName evidence="1">Right-handed parallel beta-helix repeat-containing protein</fullName>
    </submittedName>
</protein>
<dbReference type="Gene3D" id="2.160.20.10">
    <property type="entry name" value="Single-stranded right-handed beta-helix, Pectin lyase-like"/>
    <property type="match status" value="2"/>
</dbReference>
<dbReference type="SUPFAM" id="SSF51126">
    <property type="entry name" value="Pectin lyase-like"/>
    <property type="match status" value="1"/>
</dbReference>
<evidence type="ECO:0000313" key="1">
    <source>
        <dbReference type="EMBL" id="TGV04177.1"/>
    </source>
</evidence>
<keyword evidence="2" id="KW-1185">Reference proteome</keyword>
<dbReference type="PANTHER" id="PTHR36453:SF1">
    <property type="entry name" value="RIGHT HANDED BETA HELIX DOMAIN-CONTAINING PROTEIN"/>
    <property type="match status" value="1"/>
</dbReference>
<dbReference type="OrthoDB" id="9763537at2"/>
<proteinExistence type="predicted"/>
<accession>A0A4S1E0V6</accession>
<dbReference type="AlphaFoldDB" id="A0A4S1E0V6"/>
<dbReference type="PANTHER" id="PTHR36453">
    <property type="entry name" value="SECRETED PROTEIN-RELATED"/>
    <property type="match status" value="1"/>
</dbReference>
<dbReference type="InterPro" id="IPR012334">
    <property type="entry name" value="Pectin_lyas_fold"/>
</dbReference>
<organism evidence="1 2">
    <name type="scientific">Flavivirga rizhaonensis</name>
    <dbReference type="NCBI Taxonomy" id="2559571"/>
    <lineage>
        <taxon>Bacteria</taxon>
        <taxon>Pseudomonadati</taxon>
        <taxon>Bacteroidota</taxon>
        <taxon>Flavobacteriia</taxon>
        <taxon>Flavobacteriales</taxon>
        <taxon>Flavobacteriaceae</taxon>
        <taxon>Flavivirga</taxon>
    </lineage>
</organism>
<gene>
    <name evidence="1" type="ORF">EM932_03295</name>
</gene>
<dbReference type="InterPro" id="IPR011050">
    <property type="entry name" value="Pectin_lyase_fold/virulence"/>
</dbReference>
<dbReference type="Proteomes" id="UP000307602">
    <property type="component" value="Unassembled WGS sequence"/>
</dbReference>
<reference evidence="1 2" key="1">
    <citation type="submission" date="2019-04" db="EMBL/GenBank/DDBJ databases">
        <authorList>
            <person name="Liu A."/>
        </authorList>
    </citation>
    <scope>NUCLEOTIDE SEQUENCE [LARGE SCALE GENOMIC DNA]</scope>
    <source>
        <strain evidence="1 2">RZ03</strain>
    </source>
</reference>
<dbReference type="EMBL" id="SRSO01000003">
    <property type="protein sequence ID" value="TGV04177.1"/>
    <property type="molecule type" value="Genomic_DNA"/>
</dbReference>
<comment type="caution">
    <text evidence="1">The sequence shown here is derived from an EMBL/GenBank/DDBJ whole genome shotgun (WGS) entry which is preliminary data.</text>
</comment>
<sequence length="783" mass="87641">MVCKMKTFNNIYFLLALFLLFTSCNTFEIYVSPKGGVNNSGSKSDPMSFEAAIKKASKLLKEEGLPKNGLKITVMGGIYRFNKKIILGPEFKGTPDQPIKIHVEEGAHALFDGSMLIAPESFGYVENPEEKARLASSAVDKIKVATITSTEMVERFNESLMLNLSYDGEEFLPSAFPNEGYASFKMEVVVDEVSPPAIPVGKEAHGIRAGHVPYLEPGKPRGWKGSLKEPRGAQVNISDKVDDMAGSWLQWQEEINRNNTRNQLTGYIEANWLLSSQPIYAASAETKSVHLTRALGYGWAWRKTDKSFRVFGLLCELDQPGEWHFDPLTNRLFVYPPKPMTEKTQIALSVADGFLALDETSYVEVVGLSVKNVGSGSVYKIGGDHNLVASSKITNSIATGLEVLGTNNAVKGCDLIDLDVHVKLDGGIRSPNEITAGNNTVENCHIYQKNFEHEKVNIVMKGVGNSFRHNLIHNSLGQAMIVYGNDQIVEFNELFNIGYDEGDGGAIYSGADLGGYGNSYKYNFFHHLMHVPGKVERAGLHLDDGQSGATCIGNIFYKSASKGIFMFGGSGHTLKENVFLEGDRGAYYVRSLGEKMYKIEKEIQKDLNHHRRGTKEDYIGRVEKYTGINGWSKSPWKDKYPLMNTILSDSSIYGRLWPTHIKIESNFYYNNKKSIDRIIDSRVEPEVVARSSVKDNELLSKNDFVNYENMDFMFKDGTNFPKIPFDKMGLQLDEYRKQMPEKEAYRKALKEFFKDISSSHPGTKKRINTSKVIEAGPWLKVEN</sequence>
<name>A0A4S1E0V6_9FLAO</name>